<sequence>MLQKLENAYLAILRFVTLLVAGALLIAAVVMAINSLRGGANEPEQAKLEPKVSAEQILQAISPEASPNKDAAKKEPETADPLAHDYQRTAKAISRFIDKTHPGLGPLDQDSLLGALHSRSEALKKPEHAPAFVKGMADTMEKLFAAPAAAKAVKAQDPFDFINGALDHYTEQFENQADAIEVKNAERMANYQQEQADSAKNLYFAAACFGAFLLIVFQSIIIRIERNLRCLERLPKPAEEEKREGKNLSPAASQA</sequence>
<feature type="region of interest" description="Disordered" evidence="1">
    <location>
        <begin position="235"/>
        <end position="255"/>
    </location>
</feature>
<dbReference type="RefSeq" id="WP_114063329.1">
    <property type="nucleotide sequence ID" value="NZ_CP029495.1"/>
</dbReference>
<keyword evidence="4" id="KW-1185">Reference proteome</keyword>
<keyword evidence="2" id="KW-0812">Transmembrane</keyword>
<feature type="region of interest" description="Disordered" evidence="1">
    <location>
        <begin position="63"/>
        <end position="83"/>
    </location>
</feature>
<reference evidence="3 4" key="1">
    <citation type="submission" date="2024-05" db="EMBL/GenBank/DDBJ databases">
        <authorList>
            <person name="De Oliveira J.P."/>
            <person name="Noriler S.A."/>
            <person name="De Oliveira A.G."/>
            <person name="Sipoli D.S."/>
        </authorList>
    </citation>
    <scope>NUCLEOTIDE SEQUENCE [LARGE SCALE GENOMIC DNA]</scope>
    <source>
        <strain evidence="3 4">LABIM192</strain>
    </source>
</reference>
<keyword evidence="2" id="KW-0472">Membrane</keyword>
<evidence type="ECO:0000313" key="4">
    <source>
        <dbReference type="Proteomes" id="UP001462502"/>
    </source>
</evidence>
<organism evidence="3 4">
    <name type="scientific">Chromobacterium phragmitis</name>
    <dbReference type="NCBI Taxonomy" id="2202141"/>
    <lineage>
        <taxon>Bacteria</taxon>
        <taxon>Pseudomonadati</taxon>
        <taxon>Pseudomonadota</taxon>
        <taxon>Betaproteobacteria</taxon>
        <taxon>Neisseriales</taxon>
        <taxon>Chromobacteriaceae</taxon>
        <taxon>Chromobacterium</taxon>
    </lineage>
</organism>
<comment type="caution">
    <text evidence="3">The sequence shown here is derived from an EMBL/GenBank/DDBJ whole genome shotgun (WGS) entry which is preliminary data.</text>
</comment>
<protein>
    <recommendedName>
        <fullName evidence="5">Methyl-accepting chemotaxis protein</fullName>
    </recommendedName>
</protein>
<evidence type="ECO:0000256" key="2">
    <source>
        <dbReference type="SAM" id="Phobius"/>
    </source>
</evidence>
<evidence type="ECO:0008006" key="5">
    <source>
        <dbReference type="Google" id="ProtNLM"/>
    </source>
</evidence>
<feature type="transmembrane region" description="Helical" evidence="2">
    <location>
        <begin position="12"/>
        <end position="33"/>
    </location>
</feature>
<feature type="transmembrane region" description="Helical" evidence="2">
    <location>
        <begin position="202"/>
        <end position="224"/>
    </location>
</feature>
<feature type="compositionally biased region" description="Basic and acidic residues" evidence="1">
    <location>
        <begin position="235"/>
        <end position="246"/>
    </location>
</feature>
<dbReference type="EMBL" id="JBDXMI010000001">
    <property type="protein sequence ID" value="MEO9382729.1"/>
    <property type="molecule type" value="Genomic_DNA"/>
</dbReference>
<gene>
    <name evidence="3" type="ORF">ABI908_01185</name>
</gene>
<proteinExistence type="predicted"/>
<evidence type="ECO:0000313" key="3">
    <source>
        <dbReference type="EMBL" id="MEO9382729.1"/>
    </source>
</evidence>
<dbReference type="Proteomes" id="UP001462502">
    <property type="component" value="Unassembled WGS sequence"/>
</dbReference>
<name>A0ABV0IN76_9NEIS</name>
<accession>A0ABV0IN76</accession>
<feature type="compositionally biased region" description="Basic and acidic residues" evidence="1">
    <location>
        <begin position="70"/>
        <end position="83"/>
    </location>
</feature>
<evidence type="ECO:0000256" key="1">
    <source>
        <dbReference type="SAM" id="MobiDB-lite"/>
    </source>
</evidence>
<keyword evidence="2" id="KW-1133">Transmembrane helix</keyword>